<name>A0A8K0MMH1_9ROSA</name>
<keyword evidence="9" id="KW-1185">Reference proteome</keyword>
<evidence type="ECO:0000256" key="7">
    <source>
        <dbReference type="SAM" id="SignalP"/>
    </source>
</evidence>
<dbReference type="EMBL" id="VOIH02000003">
    <property type="protein sequence ID" value="KAF3451462.1"/>
    <property type="molecule type" value="Genomic_DNA"/>
</dbReference>
<dbReference type="OrthoDB" id="1146241at2759"/>
<dbReference type="InterPro" id="IPR008801">
    <property type="entry name" value="RALF"/>
</dbReference>
<dbReference type="GO" id="GO:0005576">
    <property type="term" value="C:extracellular region"/>
    <property type="evidence" value="ECO:0007669"/>
    <property type="project" value="UniProtKB-SubCell"/>
</dbReference>
<keyword evidence="5 7" id="KW-0732">Signal</keyword>
<dbReference type="Pfam" id="PF05498">
    <property type="entry name" value="RALF"/>
    <property type="match status" value="1"/>
</dbReference>
<protein>
    <recommendedName>
        <fullName evidence="10">Protein RALF-like 19</fullName>
    </recommendedName>
</protein>
<evidence type="ECO:0000256" key="4">
    <source>
        <dbReference type="ARBA" id="ARBA00022702"/>
    </source>
</evidence>
<comment type="similarity">
    <text evidence="2">Belongs to the plant rapid alkalinization factor (RALF) family.</text>
</comment>
<dbReference type="AlphaFoldDB" id="A0A8K0MMH1"/>
<sequence>MEVKLCVIFLLLALAIVGEASSFDAASWGLDDLSHISATGASVGDLIGEDNEMLMESESDRRQLRRGPPKRYISYSALKANQVPCGRRGQSYYNCQRRQKANPYKRGCSAITNCARYTD</sequence>
<evidence type="ECO:0000256" key="3">
    <source>
        <dbReference type="ARBA" id="ARBA00022525"/>
    </source>
</evidence>
<evidence type="ECO:0000256" key="2">
    <source>
        <dbReference type="ARBA" id="ARBA00009178"/>
    </source>
</evidence>
<dbReference type="GO" id="GO:0009506">
    <property type="term" value="C:plasmodesma"/>
    <property type="evidence" value="ECO:0007669"/>
    <property type="project" value="TreeGrafter"/>
</dbReference>
<comment type="caution">
    <text evidence="8">The sequence shown here is derived from an EMBL/GenBank/DDBJ whole genome shotgun (WGS) entry which is preliminary data.</text>
</comment>
<dbReference type="GO" id="GO:0019722">
    <property type="term" value="P:calcium-mediated signaling"/>
    <property type="evidence" value="ECO:0007669"/>
    <property type="project" value="TreeGrafter"/>
</dbReference>
<dbReference type="PANTHER" id="PTHR33136">
    <property type="entry name" value="RAPID ALKALINIZATION FACTOR-LIKE"/>
    <property type="match status" value="1"/>
</dbReference>
<evidence type="ECO:0000256" key="1">
    <source>
        <dbReference type="ARBA" id="ARBA00004613"/>
    </source>
</evidence>
<accession>A0A8K0MMH1</accession>
<keyword evidence="4" id="KW-0372">Hormone</keyword>
<evidence type="ECO:0000313" key="8">
    <source>
        <dbReference type="EMBL" id="KAF3451462.1"/>
    </source>
</evidence>
<keyword evidence="6" id="KW-1015">Disulfide bond</keyword>
<keyword evidence="3" id="KW-0964">Secreted</keyword>
<dbReference type="Proteomes" id="UP000796880">
    <property type="component" value="Unassembled WGS sequence"/>
</dbReference>
<gene>
    <name evidence="8" type="ORF">FNV43_RR07557</name>
</gene>
<evidence type="ECO:0008006" key="10">
    <source>
        <dbReference type="Google" id="ProtNLM"/>
    </source>
</evidence>
<feature type="chain" id="PRO_5035483122" description="Protein RALF-like 19" evidence="7">
    <location>
        <begin position="21"/>
        <end position="119"/>
    </location>
</feature>
<comment type="subcellular location">
    <subcellularLocation>
        <location evidence="1">Secreted</location>
    </subcellularLocation>
</comment>
<dbReference type="GO" id="GO:0040008">
    <property type="term" value="P:regulation of growth"/>
    <property type="evidence" value="ECO:0007669"/>
    <property type="project" value="UniProtKB-ARBA"/>
</dbReference>
<feature type="signal peptide" evidence="7">
    <location>
        <begin position="1"/>
        <end position="20"/>
    </location>
</feature>
<organism evidence="8 9">
    <name type="scientific">Rhamnella rubrinervis</name>
    <dbReference type="NCBI Taxonomy" id="2594499"/>
    <lineage>
        <taxon>Eukaryota</taxon>
        <taxon>Viridiplantae</taxon>
        <taxon>Streptophyta</taxon>
        <taxon>Embryophyta</taxon>
        <taxon>Tracheophyta</taxon>
        <taxon>Spermatophyta</taxon>
        <taxon>Magnoliopsida</taxon>
        <taxon>eudicotyledons</taxon>
        <taxon>Gunneridae</taxon>
        <taxon>Pentapetalae</taxon>
        <taxon>rosids</taxon>
        <taxon>fabids</taxon>
        <taxon>Rosales</taxon>
        <taxon>Rhamnaceae</taxon>
        <taxon>rhamnoid group</taxon>
        <taxon>Rhamneae</taxon>
        <taxon>Rhamnella</taxon>
    </lineage>
</organism>
<evidence type="ECO:0000256" key="6">
    <source>
        <dbReference type="ARBA" id="ARBA00023157"/>
    </source>
</evidence>
<reference evidence="8" key="1">
    <citation type="submission" date="2020-03" db="EMBL/GenBank/DDBJ databases">
        <title>A high-quality chromosome-level genome assembly of a woody plant with both climbing and erect habits, Rhamnella rubrinervis.</title>
        <authorList>
            <person name="Lu Z."/>
            <person name="Yang Y."/>
            <person name="Zhu X."/>
            <person name="Sun Y."/>
        </authorList>
    </citation>
    <scope>NUCLEOTIDE SEQUENCE</scope>
    <source>
        <strain evidence="8">BYM</strain>
        <tissue evidence="8">Leaf</tissue>
    </source>
</reference>
<evidence type="ECO:0000313" key="9">
    <source>
        <dbReference type="Proteomes" id="UP000796880"/>
    </source>
</evidence>
<evidence type="ECO:0000256" key="5">
    <source>
        <dbReference type="ARBA" id="ARBA00022729"/>
    </source>
</evidence>
<proteinExistence type="inferred from homology"/>
<dbReference type="GO" id="GO:0005179">
    <property type="term" value="F:hormone activity"/>
    <property type="evidence" value="ECO:0007669"/>
    <property type="project" value="UniProtKB-KW"/>
</dbReference>
<dbReference type="PANTHER" id="PTHR33136:SF89">
    <property type="entry name" value="PROTEIN RALF-LIKE 19"/>
    <property type="match status" value="1"/>
</dbReference>